<gene>
    <name evidence="3" type="ORF">SAMN05443144_103143</name>
</gene>
<reference evidence="3 4" key="1">
    <citation type="submission" date="2016-11" db="EMBL/GenBank/DDBJ databases">
        <authorList>
            <person name="Jaros S."/>
            <person name="Januszkiewicz K."/>
            <person name="Wedrychowicz H."/>
        </authorList>
    </citation>
    <scope>NUCLEOTIDE SEQUENCE [LARGE SCALE GENOMIC DNA]</scope>
    <source>
        <strain evidence="3 4">DSM 21986</strain>
    </source>
</reference>
<dbReference type="STRING" id="1194090.SAMN05443144_103143"/>
<evidence type="ECO:0000256" key="1">
    <source>
        <dbReference type="SAM" id="MobiDB-lite"/>
    </source>
</evidence>
<dbReference type="PROSITE" id="PS51257">
    <property type="entry name" value="PROKAR_LIPOPROTEIN"/>
    <property type="match status" value="1"/>
</dbReference>
<evidence type="ECO:0000313" key="3">
    <source>
        <dbReference type="EMBL" id="SHE77128.1"/>
    </source>
</evidence>
<dbReference type="RefSeq" id="WP_073059661.1">
    <property type="nucleotide sequence ID" value="NZ_FQUS01000003.1"/>
</dbReference>
<dbReference type="InterPro" id="IPR011990">
    <property type="entry name" value="TPR-like_helical_dom_sf"/>
</dbReference>
<feature type="chain" id="PRO_5012680053" evidence="2">
    <location>
        <begin position="28"/>
        <end position="535"/>
    </location>
</feature>
<sequence>MNRLKNNTLTMVSMGLLVMLFMAGCNDLEELNTPDDQLVANNLEAPQLGQAFAQAQFFGMYGSPGPFQLMQSLHADIYAQYFATTAANFDSDQFVMIGRWQDGAWNGFYGTAAPQLDFVENFTAENGMDLENAIAKVMRVQLYHRISDYWGPIIYSEFGNGETSVPYDSQEEVYNNFFAALDSAVTVLQSNAGGNAFGSNDQIYEGNVDQWLTFANSLRLRLAMRVRYVAPDLAQTEAEKAVSAGVMMANSDNADLLTTQNSRNPYTTITDWGEFRMSAAMESALDGYEDPRRSTYFQPAANGDQDGDGSAYEGFRNGLPKTQKEAGVGEGEEKEGLNDRYSDMGIDWMNSSSGGSNPAIDIMDASEVYFLRAEGALIGWNMNGTAEELYEEGIRLSMQENTSASSAEIEAYIESGNTPASPDDVWNSPALSDIPVAFNNSGSVEQRLEQIITQKWLALYPNSMEAWAEYRRTGYPTLYDPINSLNSDIPVTDRVKRIPFVSSEYSDNAEAVQNAVQLLSSGSDDETTELWWDAK</sequence>
<keyword evidence="4" id="KW-1185">Reference proteome</keyword>
<dbReference type="SUPFAM" id="SSF48452">
    <property type="entry name" value="TPR-like"/>
    <property type="match status" value="1"/>
</dbReference>
<dbReference type="AlphaFoldDB" id="A0A1M4W785"/>
<dbReference type="Pfam" id="PF12741">
    <property type="entry name" value="SusD-like"/>
    <property type="match status" value="1"/>
</dbReference>
<evidence type="ECO:0000313" key="4">
    <source>
        <dbReference type="Proteomes" id="UP000184041"/>
    </source>
</evidence>
<proteinExistence type="predicted"/>
<feature type="region of interest" description="Disordered" evidence="1">
    <location>
        <begin position="291"/>
        <end position="338"/>
    </location>
</feature>
<dbReference type="EMBL" id="FQUS01000003">
    <property type="protein sequence ID" value="SHE77128.1"/>
    <property type="molecule type" value="Genomic_DNA"/>
</dbReference>
<evidence type="ECO:0000256" key="2">
    <source>
        <dbReference type="SAM" id="SignalP"/>
    </source>
</evidence>
<keyword evidence="2" id="KW-0732">Signal</keyword>
<keyword evidence="3" id="KW-0449">Lipoprotein</keyword>
<accession>A0A1M4W785</accession>
<dbReference type="OrthoDB" id="725917at2"/>
<dbReference type="Gene3D" id="1.25.40.390">
    <property type="match status" value="1"/>
</dbReference>
<dbReference type="InterPro" id="IPR024302">
    <property type="entry name" value="SusD-like"/>
</dbReference>
<protein>
    <submittedName>
        <fullName evidence="3">Susd and RagB outer membrane lipoprotein</fullName>
    </submittedName>
</protein>
<organism evidence="3 4">
    <name type="scientific">Fodinibius roseus</name>
    <dbReference type="NCBI Taxonomy" id="1194090"/>
    <lineage>
        <taxon>Bacteria</taxon>
        <taxon>Pseudomonadati</taxon>
        <taxon>Balneolota</taxon>
        <taxon>Balneolia</taxon>
        <taxon>Balneolales</taxon>
        <taxon>Balneolaceae</taxon>
        <taxon>Fodinibius</taxon>
    </lineage>
</organism>
<dbReference type="Proteomes" id="UP000184041">
    <property type="component" value="Unassembled WGS sequence"/>
</dbReference>
<name>A0A1M4W785_9BACT</name>
<feature type="signal peptide" evidence="2">
    <location>
        <begin position="1"/>
        <end position="27"/>
    </location>
</feature>